<proteinExistence type="predicted"/>
<keyword evidence="2" id="KW-1185">Reference proteome</keyword>
<evidence type="ECO:0000313" key="1">
    <source>
        <dbReference type="EMBL" id="KAF7836626.1"/>
    </source>
</evidence>
<evidence type="ECO:0000313" key="2">
    <source>
        <dbReference type="Proteomes" id="UP000634136"/>
    </source>
</evidence>
<organism evidence="1 2">
    <name type="scientific">Senna tora</name>
    <dbReference type="NCBI Taxonomy" id="362788"/>
    <lineage>
        <taxon>Eukaryota</taxon>
        <taxon>Viridiplantae</taxon>
        <taxon>Streptophyta</taxon>
        <taxon>Embryophyta</taxon>
        <taxon>Tracheophyta</taxon>
        <taxon>Spermatophyta</taxon>
        <taxon>Magnoliopsida</taxon>
        <taxon>eudicotyledons</taxon>
        <taxon>Gunneridae</taxon>
        <taxon>Pentapetalae</taxon>
        <taxon>rosids</taxon>
        <taxon>fabids</taxon>
        <taxon>Fabales</taxon>
        <taxon>Fabaceae</taxon>
        <taxon>Caesalpinioideae</taxon>
        <taxon>Cassia clade</taxon>
        <taxon>Senna</taxon>
    </lineage>
</organism>
<dbReference type="EMBL" id="JAAIUW010000004">
    <property type="protein sequence ID" value="KAF7836626.1"/>
    <property type="molecule type" value="Genomic_DNA"/>
</dbReference>
<comment type="caution">
    <text evidence="1">The sequence shown here is derived from an EMBL/GenBank/DDBJ whole genome shotgun (WGS) entry which is preliminary data.</text>
</comment>
<accession>A0A835CCG5</accession>
<name>A0A835CCG5_9FABA</name>
<gene>
    <name evidence="1" type="ORF">G2W53_011485</name>
</gene>
<sequence>MVIGCLHATHRKDKYIVASAAPKMRRTSKTKQARQIPRKHPRSFFEAIVAKLEARKWHYNSSKS</sequence>
<dbReference type="Proteomes" id="UP000634136">
    <property type="component" value="Unassembled WGS sequence"/>
</dbReference>
<protein>
    <submittedName>
        <fullName evidence="1">Uncharacterized protein</fullName>
    </submittedName>
</protein>
<reference evidence="1" key="1">
    <citation type="submission" date="2020-09" db="EMBL/GenBank/DDBJ databases">
        <title>Genome-Enabled Discovery of Anthraquinone Biosynthesis in Senna tora.</title>
        <authorList>
            <person name="Kang S.-H."/>
            <person name="Pandey R.P."/>
            <person name="Lee C.-M."/>
            <person name="Sim J.-S."/>
            <person name="Jeong J.-T."/>
            <person name="Choi B.-S."/>
            <person name="Jung M."/>
            <person name="Ginzburg D."/>
            <person name="Zhao K."/>
            <person name="Won S.Y."/>
            <person name="Oh T.-J."/>
            <person name="Yu Y."/>
            <person name="Kim N.-H."/>
            <person name="Lee O.R."/>
            <person name="Lee T.-H."/>
            <person name="Bashyal P."/>
            <person name="Kim T.-S."/>
            <person name="Lee W.-H."/>
            <person name="Kawkins C."/>
            <person name="Kim C.-K."/>
            <person name="Kim J.S."/>
            <person name="Ahn B.O."/>
            <person name="Rhee S.Y."/>
            <person name="Sohng J.K."/>
        </authorList>
    </citation>
    <scope>NUCLEOTIDE SEQUENCE</scope>
    <source>
        <tissue evidence="1">Leaf</tissue>
    </source>
</reference>
<dbReference type="AlphaFoldDB" id="A0A835CCG5"/>